<comment type="caution">
    <text evidence="1">The sequence shown here is derived from an EMBL/GenBank/DDBJ whole genome shotgun (WGS) entry which is preliminary data.</text>
</comment>
<accession>A0ACB9TX53</accession>
<name>A0ACB9TX53_HOLOL</name>
<evidence type="ECO:0000313" key="2">
    <source>
        <dbReference type="Proteomes" id="UP001056778"/>
    </source>
</evidence>
<protein>
    <submittedName>
        <fullName evidence="1">15-hydroxyprostaglandin dehydrogenase [nad(+)]</fullName>
    </submittedName>
</protein>
<sequence>MATKNEQFSTDLENVFISDESCFQRGGNRLQILSKEHPNIRISKFPVKVMDCGARSRRMSPFCIVQGNVDSSNYCNILNGYLFETDNARRHSSGGEGSERKMEMDPACKTALITGGDTGIGFAMASHLLKANAKHVVITGTNTCHGREAVHKLNSAFGKNKATFIGANVTCMVQFEETFKTAQERHKHIDIFVNSAGVLDGKHWEREVVTNLVGTIRGTLLAFRYIGREGSGRGGVVVNLCGMQALQPLYGAPTFSATQSGILGLSRSFGHPYHNQKSGVRVLQLVTGFTQTDFIKGMDRKGMTPQLSQELVQIVSKAKKQNAEACGQALVHVIRCGANGSVWVIEGSRLFELTIPNWDSYRKLAAQYI</sequence>
<reference evidence="1" key="1">
    <citation type="submission" date="2022-04" db="EMBL/GenBank/DDBJ databases">
        <title>Chromosome-scale genome assembly of Holotrichia oblita Faldermann.</title>
        <authorList>
            <person name="Rongchong L."/>
        </authorList>
    </citation>
    <scope>NUCLEOTIDE SEQUENCE</scope>
    <source>
        <strain evidence="1">81SQS9</strain>
    </source>
</reference>
<gene>
    <name evidence="1" type="ORF">MML48_1g12629</name>
</gene>
<dbReference type="EMBL" id="CM043015">
    <property type="protein sequence ID" value="KAI4471348.1"/>
    <property type="molecule type" value="Genomic_DNA"/>
</dbReference>
<keyword evidence="2" id="KW-1185">Reference proteome</keyword>
<evidence type="ECO:0000313" key="1">
    <source>
        <dbReference type="EMBL" id="KAI4471348.1"/>
    </source>
</evidence>
<dbReference type="Proteomes" id="UP001056778">
    <property type="component" value="Chromosome 1"/>
</dbReference>
<organism evidence="1 2">
    <name type="scientific">Holotrichia oblita</name>
    <name type="common">Chafer beetle</name>
    <dbReference type="NCBI Taxonomy" id="644536"/>
    <lineage>
        <taxon>Eukaryota</taxon>
        <taxon>Metazoa</taxon>
        <taxon>Ecdysozoa</taxon>
        <taxon>Arthropoda</taxon>
        <taxon>Hexapoda</taxon>
        <taxon>Insecta</taxon>
        <taxon>Pterygota</taxon>
        <taxon>Neoptera</taxon>
        <taxon>Endopterygota</taxon>
        <taxon>Coleoptera</taxon>
        <taxon>Polyphaga</taxon>
        <taxon>Scarabaeiformia</taxon>
        <taxon>Scarabaeidae</taxon>
        <taxon>Melolonthinae</taxon>
        <taxon>Holotrichia</taxon>
    </lineage>
</organism>
<proteinExistence type="predicted"/>